<reference evidence="1 2" key="1">
    <citation type="submission" date="2018-06" db="EMBL/GenBank/DDBJ databases">
        <title>Complete Genome Sequence of Bacillus velezensis DSYZ, a Plant Growth-Promoting Rhizobacterium with Antifungal Activity.</title>
        <authorList>
            <person name="Du B."/>
            <person name="Ding Y."/>
            <person name="Liu K."/>
            <person name="Yao L."/>
            <person name="Wang C."/>
            <person name="Li H."/>
            <person name="Liu H."/>
        </authorList>
    </citation>
    <scope>NUCLEOTIDE SEQUENCE [LARGE SCALE GENOMIC DNA]</scope>
    <source>
        <strain evidence="1 2">DSYZ</strain>
    </source>
</reference>
<proteinExistence type="predicted"/>
<evidence type="ECO:0000313" key="1">
    <source>
        <dbReference type="EMBL" id="AWX72290.1"/>
    </source>
</evidence>
<name>A0ABC8D8Z9_BACVE</name>
<accession>A0ABC8D8Z9</accession>
<dbReference type="EMBL" id="CP030150">
    <property type="protein sequence ID" value="AWX72290.1"/>
    <property type="molecule type" value="Genomic_DNA"/>
</dbReference>
<organism evidence="1 2">
    <name type="scientific">Bacillus velezensis</name>
    <dbReference type="NCBI Taxonomy" id="492670"/>
    <lineage>
        <taxon>Bacteria</taxon>
        <taxon>Bacillati</taxon>
        <taxon>Bacillota</taxon>
        <taxon>Bacilli</taxon>
        <taxon>Bacillales</taxon>
        <taxon>Bacillaceae</taxon>
        <taxon>Bacillus</taxon>
        <taxon>Bacillus amyloliquefaciens group</taxon>
    </lineage>
</organism>
<dbReference type="AlphaFoldDB" id="A0ABC8D8Z9"/>
<dbReference type="RefSeq" id="WP_031379080.1">
    <property type="nucleotide sequence ID" value="NZ_CP015443.1"/>
</dbReference>
<protein>
    <submittedName>
        <fullName evidence="1">Uncharacterized protein</fullName>
    </submittedName>
</protein>
<gene>
    <name evidence="1" type="ORF">BVDSYZ_09745</name>
</gene>
<evidence type="ECO:0000313" key="2">
    <source>
        <dbReference type="Proteomes" id="UP000250069"/>
    </source>
</evidence>
<dbReference type="Proteomes" id="UP000250069">
    <property type="component" value="Chromosome"/>
</dbReference>
<sequence>MSASKELYASMGWSEPKKKEDPIFKVGQRFTINYGFQKNLKGTWEIINVSDSPHYECVKILKNGKLSKEENLNCKRHFYVSFIKQALEHSKL</sequence>